<evidence type="ECO:0000256" key="6">
    <source>
        <dbReference type="ARBA" id="ARBA00022691"/>
    </source>
</evidence>
<dbReference type="InterPro" id="IPR006638">
    <property type="entry name" value="Elp3/MiaA/NifB-like_rSAM"/>
</dbReference>
<dbReference type="InterPro" id="IPR007197">
    <property type="entry name" value="rSAM"/>
</dbReference>
<comment type="similarity">
    <text evidence="2 13">Belongs to the radical SAM superfamily. Biotin synthase family.</text>
</comment>
<feature type="domain" description="Radical SAM core" evidence="15">
    <location>
        <begin position="56"/>
        <end position="283"/>
    </location>
</feature>
<comment type="pathway">
    <text evidence="1 13">Cofactor biosynthesis; biotin biosynthesis; biotin from 7,8-diaminononanoate: step 2/2.</text>
</comment>
<dbReference type="RefSeq" id="WP_160960888.1">
    <property type="nucleotide sequence ID" value="NZ_WVUD01000016.1"/>
</dbReference>
<dbReference type="GO" id="GO:0004076">
    <property type="term" value="F:biotin synthase activity"/>
    <property type="evidence" value="ECO:0007669"/>
    <property type="project" value="UniProtKB-UniRule"/>
</dbReference>
<name>A0A7C9J9I0_9BACT</name>
<keyword evidence="7 13" id="KW-0001">2Fe-2S</keyword>
<dbReference type="OrthoDB" id="9786826at2"/>
<dbReference type="GO" id="GO:0051537">
    <property type="term" value="F:2 iron, 2 sulfur cluster binding"/>
    <property type="evidence" value="ECO:0007669"/>
    <property type="project" value="UniProtKB-KW"/>
</dbReference>
<dbReference type="HAMAP" id="MF_01694">
    <property type="entry name" value="BioB"/>
    <property type="match status" value="1"/>
</dbReference>
<dbReference type="GO" id="GO:0009102">
    <property type="term" value="P:biotin biosynthetic process"/>
    <property type="evidence" value="ECO:0007669"/>
    <property type="project" value="UniProtKB-UniRule"/>
</dbReference>
<evidence type="ECO:0000259" key="15">
    <source>
        <dbReference type="PROSITE" id="PS51918"/>
    </source>
</evidence>
<feature type="binding site" evidence="13 14">
    <location>
        <position position="278"/>
    </location>
    <ligand>
        <name>[2Fe-2S] cluster</name>
        <dbReference type="ChEBI" id="CHEBI:190135"/>
    </ligand>
</feature>
<dbReference type="SFLD" id="SFLDG01060">
    <property type="entry name" value="BATS_domain_containing"/>
    <property type="match status" value="1"/>
</dbReference>
<organism evidence="16 17">
    <name type="scientific">Solidesulfovibrio aerotolerans</name>
    <dbReference type="NCBI Taxonomy" id="295255"/>
    <lineage>
        <taxon>Bacteria</taxon>
        <taxon>Pseudomonadati</taxon>
        <taxon>Thermodesulfobacteriota</taxon>
        <taxon>Desulfovibrionia</taxon>
        <taxon>Desulfovibrionales</taxon>
        <taxon>Desulfovibrionaceae</taxon>
        <taxon>Solidesulfovibrio</taxon>
    </lineage>
</organism>
<dbReference type="Proteomes" id="UP000482487">
    <property type="component" value="Unassembled WGS sequence"/>
</dbReference>
<keyword evidence="9 13" id="KW-0093">Biotin biosynthesis</keyword>
<evidence type="ECO:0000256" key="4">
    <source>
        <dbReference type="ARBA" id="ARBA00022485"/>
    </source>
</evidence>
<evidence type="ECO:0000256" key="2">
    <source>
        <dbReference type="ARBA" id="ARBA00010765"/>
    </source>
</evidence>
<dbReference type="PIRSF" id="PIRSF001619">
    <property type="entry name" value="Biotin_synth"/>
    <property type="match status" value="1"/>
</dbReference>
<dbReference type="GO" id="GO:0051539">
    <property type="term" value="F:4 iron, 4 sulfur cluster binding"/>
    <property type="evidence" value="ECO:0007669"/>
    <property type="project" value="UniProtKB-KW"/>
</dbReference>
<gene>
    <name evidence="13 16" type="primary">bioB</name>
    <name evidence="16" type="ORF">GTA51_10425</name>
</gene>
<evidence type="ECO:0000256" key="7">
    <source>
        <dbReference type="ARBA" id="ARBA00022714"/>
    </source>
</evidence>
<comment type="cofactor">
    <cofactor evidence="13 14">
        <name>[4Fe-4S] cluster</name>
        <dbReference type="ChEBI" id="CHEBI:49883"/>
    </cofactor>
    <text evidence="13 14">Binds 1 [4Fe-4S] cluster. The cluster is coordinated with 3 cysteines and an exchangeable S-adenosyl-L-methionine.</text>
</comment>
<evidence type="ECO:0000256" key="1">
    <source>
        <dbReference type="ARBA" id="ARBA00004942"/>
    </source>
</evidence>
<evidence type="ECO:0000256" key="11">
    <source>
        <dbReference type="ARBA" id="ARBA00023014"/>
    </source>
</evidence>
<evidence type="ECO:0000313" key="17">
    <source>
        <dbReference type="Proteomes" id="UP000482487"/>
    </source>
</evidence>
<dbReference type="SFLD" id="SFLDG01278">
    <property type="entry name" value="biotin_synthase_like"/>
    <property type="match status" value="1"/>
</dbReference>
<dbReference type="GO" id="GO:0005506">
    <property type="term" value="F:iron ion binding"/>
    <property type="evidence" value="ECO:0007669"/>
    <property type="project" value="UniProtKB-UniRule"/>
</dbReference>
<proteinExistence type="inferred from homology"/>
<evidence type="ECO:0000256" key="9">
    <source>
        <dbReference type="ARBA" id="ARBA00022756"/>
    </source>
</evidence>
<protein>
    <recommendedName>
        <fullName evidence="3 13">Biotin synthase</fullName>
        <ecNumber evidence="3 13">2.8.1.6</ecNumber>
    </recommendedName>
</protein>
<feature type="binding site" evidence="13 14">
    <location>
        <position position="208"/>
    </location>
    <ligand>
        <name>[2Fe-2S] cluster</name>
        <dbReference type="ChEBI" id="CHEBI:190135"/>
    </ligand>
</feature>
<evidence type="ECO:0000256" key="5">
    <source>
        <dbReference type="ARBA" id="ARBA00022679"/>
    </source>
</evidence>
<comment type="cofactor">
    <cofactor evidence="13">
        <name>[2Fe-2S] cluster</name>
        <dbReference type="ChEBI" id="CHEBI:190135"/>
    </cofactor>
    <text evidence="13">Binds 1 [2Fe-2S] cluster. The cluster is coordinated with 3 cysteines and 1 arginine.</text>
</comment>
<dbReference type="PANTHER" id="PTHR22976:SF2">
    <property type="entry name" value="BIOTIN SYNTHASE, MITOCHONDRIAL"/>
    <property type="match status" value="1"/>
</dbReference>
<feature type="binding site" evidence="13 14">
    <location>
        <position position="73"/>
    </location>
    <ligand>
        <name>[4Fe-4S] cluster</name>
        <dbReference type="ChEBI" id="CHEBI:49883"/>
        <note>4Fe-4S-S-AdoMet</note>
    </ligand>
</feature>
<dbReference type="SFLD" id="SFLDS00029">
    <property type="entry name" value="Radical_SAM"/>
    <property type="match status" value="1"/>
</dbReference>
<keyword evidence="10 13" id="KW-0408">Iron</keyword>
<dbReference type="Gene3D" id="3.20.20.70">
    <property type="entry name" value="Aldolase class I"/>
    <property type="match status" value="1"/>
</dbReference>
<dbReference type="SMART" id="SM00729">
    <property type="entry name" value="Elp3"/>
    <property type="match status" value="1"/>
</dbReference>
<comment type="subunit">
    <text evidence="13">Homodimer.</text>
</comment>
<dbReference type="InterPro" id="IPR013785">
    <property type="entry name" value="Aldolase_TIM"/>
</dbReference>
<comment type="caution">
    <text evidence="16">The sequence shown here is derived from an EMBL/GenBank/DDBJ whole genome shotgun (WGS) entry which is preliminary data.</text>
</comment>
<evidence type="ECO:0000256" key="12">
    <source>
        <dbReference type="ARBA" id="ARBA00051157"/>
    </source>
</evidence>
<sequence>MPLFSTFADALVRPLLAGGFLAAGERDRLLDELPRIAGADLDALGRAAAAVRLARVGDAVSLCAIISAKSGRCGENCAFCAQSGHFQTTSPQHAFLAPTRIAQAAAVMQAAGVARFGLVASGKALPEAELAQAATALAAIAATGMAADASLGVLPRDALARLKAAGLAAYHHNLETSRAHYPNICTTRTFEDNLEVLRTCRSLGIPTCSGGLFGLGESWADRADLALTLLDAAVFSVPVNFLSPIPGTPLAEQPVLSRDDARRIVILLRLLLPDRHIRICGGRPTVFGPTTANLAPLACGADGLMVGDYLTTGGASLEQDKAGLQQLGFVGV</sequence>
<dbReference type="InterPro" id="IPR002684">
    <property type="entry name" value="Biotin_synth/BioAB"/>
</dbReference>
<comment type="cofactor">
    <cofactor evidence="14">
        <name>[2Fe-2S] cluster</name>
        <dbReference type="ChEBI" id="CHEBI:190135"/>
    </cofactor>
    <text evidence="14">Binds 1 [2Fe-2S] cluster. The cluster is coordinated with 3 cysteines and 1 arginine.</text>
</comment>
<keyword evidence="11 13" id="KW-0411">Iron-sulfur</keyword>
<evidence type="ECO:0000256" key="8">
    <source>
        <dbReference type="ARBA" id="ARBA00022723"/>
    </source>
</evidence>
<dbReference type="InterPro" id="IPR058240">
    <property type="entry name" value="rSAM_sf"/>
</dbReference>
<dbReference type="SUPFAM" id="SSF102114">
    <property type="entry name" value="Radical SAM enzymes"/>
    <property type="match status" value="1"/>
</dbReference>
<evidence type="ECO:0000256" key="3">
    <source>
        <dbReference type="ARBA" id="ARBA00012236"/>
    </source>
</evidence>
<keyword evidence="17" id="KW-1185">Reference proteome</keyword>
<evidence type="ECO:0000313" key="16">
    <source>
        <dbReference type="EMBL" id="MYL83538.1"/>
    </source>
</evidence>
<evidence type="ECO:0000256" key="10">
    <source>
        <dbReference type="ARBA" id="ARBA00023004"/>
    </source>
</evidence>
<dbReference type="EMBL" id="WVUD01000016">
    <property type="protein sequence ID" value="MYL83538.1"/>
    <property type="molecule type" value="Genomic_DNA"/>
</dbReference>
<evidence type="ECO:0000256" key="13">
    <source>
        <dbReference type="HAMAP-Rule" id="MF_01694"/>
    </source>
</evidence>
<dbReference type="SMART" id="SM00876">
    <property type="entry name" value="BATS"/>
    <property type="match status" value="1"/>
</dbReference>
<comment type="catalytic activity">
    <reaction evidence="12 13">
        <text>(4R,5S)-dethiobiotin + (sulfur carrier)-SH + 2 reduced [2Fe-2S]-[ferredoxin] + 2 S-adenosyl-L-methionine = (sulfur carrier)-H + biotin + 2 5'-deoxyadenosine + 2 L-methionine + 2 oxidized [2Fe-2S]-[ferredoxin]</text>
        <dbReference type="Rhea" id="RHEA:22060"/>
        <dbReference type="Rhea" id="RHEA-COMP:10000"/>
        <dbReference type="Rhea" id="RHEA-COMP:10001"/>
        <dbReference type="Rhea" id="RHEA-COMP:14737"/>
        <dbReference type="Rhea" id="RHEA-COMP:14739"/>
        <dbReference type="ChEBI" id="CHEBI:17319"/>
        <dbReference type="ChEBI" id="CHEBI:29917"/>
        <dbReference type="ChEBI" id="CHEBI:33737"/>
        <dbReference type="ChEBI" id="CHEBI:33738"/>
        <dbReference type="ChEBI" id="CHEBI:57586"/>
        <dbReference type="ChEBI" id="CHEBI:57844"/>
        <dbReference type="ChEBI" id="CHEBI:59789"/>
        <dbReference type="ChEBI" id="CHEBI:64428"/>
        <dbReference type="ChEBI" id="CHEBI:149473"/>
        <dbReference type="EC" id="2.8.1.6"/>
    </reaction>
</comment>
<reference evidence="16 17" key="1">
    <citation type="submission" date="2020-01" db="EMBL/GenBank/DDBJ databases">
        <title>Genome sequence of Desulfovibrio aerotolerans DSM 16695(T).</title>
        <authorList>
            <person name="Karnachuk O."/>
            <person name="Avakyan M."/>
            <person name="Mardanov A."/>
            <person name="Kadnikov V."/>
            <person name="Ravin N."/>
        </authorList>
    </citation>
    <scope>NUCLEOTIDE SEQUENCE [LARGE SCALE GENOMIC DNA]</scope>
    <source>
        <strain evidence="16 17">DSM 16695</strain>
    </source>
</reference>
<keyword evidence="6 13" id="KW-0949">S-adenosyl-L-methionine</keyword>
<dbReference type="Pfam" id="PF04055">
    <property type="entry name" value="Radical_SAM"/>
    <property type="match status" value="1"/>
</dbReference>
<dbReference type="Pfam" id="PF06968">
    <property type="entry name" value="BATS"/>
    <property type="match status" value="1"/>
</dbReference>
<dbReference type="PANTHER" id="PTHR22976">
    <property type="entry name" value="BIOTIN SYNTHASE"/>
    <property type="match status" value="1"/>
</dbReference>
<comment type="caution">
    <text evidence="13">Lacks conserved residue(s) required for the propagation of feature annotation.</text>
</comment>
<keyword evidence="4 13" id="KW-0004">4Fe-4S</keyword>
<feature type="binding site" evidence="13 14">
    <location>
        <position position="77"/>
    </location>
    <ligand>
        <name>[4Fe-4S] cluster</name>
        <dbReference type="ChEBI" id="CHEBI:49883"/>
        <note>4Fe-4S-S-AdoMet</note>
    </ligand>
</feature>
<feature type="binding site" evidence="13 14">
    <location>
        <position position="80"/>
    </location>
    <ligand>
        <name>[4Fe-4S] cluster</name>
        <dbReference type="ChEBI" id="CHEBI:49883"/>
        <note>4Fe-4S-S-AdoMet</note>
    </ligand>
</feature>
<dbReference type="InterPro" id="IPR010722">
    <property type="entry name" value="BATS_dom"/>
</dbReference>
<keyword evidence="5 13" id="KW-0808">Transferase</keyword>
<dbReference type="InterPro" id="IPR024177">
    <property type="entry name" value="Biotin_synthase"/>
</dbReference>
<accession>A0A7C9J9I0</accession>
<comment type="function">
    <text evidence="13">Catalyzes the conversion of dethiobiotin (DTB) to biotin by the insertion of a sulfur atom into dethiobiotin via a radical-based mechanism.</text>
</comment>
<dbReference type="AlphaFoldDB" id="A0A7C9J9I0"/>
<evidence type="ECO:0000256" key="14">
    <source>
        <dbReference type="PIRSR" id="PIRSR001619-1"/>
    </source>
</evidence>
<dbReference type="PROSITE" id="PS51918">
    <property type="entry name" value="RADICAL_SAM"/>
    <property type="match status" value="1"/>
</dbReference>
<dbReference type="UniPathway" id="UPA00078">
    <property type="reaction ID" value="UER00162"/>
</dbReference>
<keyword evidence="8 13" id="KW-0479">Metal-binding</keyword>
<dbReference type="EC" id="2.8.1.6" evidence="3 13"/>
<dbReference type="NCBIfam" id="TIGR00433">
    <property type="entry name" value="bioB"/>
    <property type="match status" value="1"/>
</dbReference>